<comment type="caution">
    <text evidence="3">The sequence shown here is derived from an EMBL/GenBank/DDBJ whole genome shotgun (WGS) entry which is preliminary data.</text>
</comment>
<dbReference type="Gene3D" id="3.40.710.10">
    <property type="entry name" value="DD-peptidase/beta-lactamase superfamily"/>
    <property type="match status" value="1"/>
</dbReference>
<dbReference type="Pfam" id="PF00144">
    <property type="entry name" value="Beta-lactamase"/>
    <property type="match status" value="1"/>
</dbReference>
<proteinExistence type="predicted"/>
<dbReference type="Proteomes" id="UP000886476">
    <property type="component" value="Unassembled WGS sequence"/>
</dbReference>
<dbReference type="PANTHER" id="PTHR43283">
    <property type="entry name" value="BETA-LACTAMASE-RELATED"/>
    <property type="match status" value="1"/>
</dbReference>
<reference evidence="3" key="1">
    <citation type="submission" date="2020-05" db="EMBL/GenBank/DDBJ databases">
        <title>Nod-independent and nitrogen-fixing Bradyrhizobium aeschynomene sp. nov. isolated from nodules of Aeschynomene indica.</title>
        <authorList>
            <person name="Zhang Z."/>
        </authorList>
    </citation>
    <scope>NUCLEOTIDE SEQUENCE</scope>
    <source>
        <strain evidence="3">83012</strain>
    </source>
</reference>
<evidence type="ECO:0000313" key="4">
    <source>
        <dbReference type="Proteomes" id="UP000886476"/>
    </source>
</evidence>
<evidence type="ECO:0000259" key="2">
    <source>
        <dbReference type="Pfam" id="PF00144"/>
    </source>
</evidence>
<organism evidence="3 4">
    <name type="scientific">Bradyrhizobium aeschynomenes</name>
    <dbReference type="NCBI Taxonomy" id="2734909"/>
    <lineage>
        <taxon>Bacteria</taxon>
        <taxon>Pseudomonadati</taxon>
        <taxon>Pseudomonadota</taxon>
        <taxon>Alphaproteobacteria</taxon>
        <taxon>Hyphomicrobiales</taxon>
        <taxon>Nitrobacteraceae</taxon>
        <taxon>Bradyrhizobium</taxon>
    </lineage>
</organism>
<dbReference type="InterPro" id="IPR012338">
    <property type="entry name" value="Beta-lactam/transpept-like"/>
</dbReference>
<accession>A0ABX2CDV9</accession>
<dbReference type="PANTHER" id="PTHR43283:SF3">
    <property type="entry name" value="BETA-LACTAMASE FAMILY PROTEIN (AFU_ORTHOLOGUE AFUA_5G07500)"/>
    <property type="match status" value="1"/>
</dbReference>
<dbReference type="SUPFAM" id="SSF56601">
    <property type="entry name" value="beta-lactamase/transpeptidase-like"/>
    <property type="match status" value="1"/>
</dbReference>
<sequence>MQGPWCATLSSLLLAASLTIPAFAEGLPKVDRPENVGLSSERLQRLTHAFQADVDKGLIPGAVVLVARKGKVAYAKAFGFQDREKQVPMKLDAIFRVASMTKPFTSVAAMMLVEEGRLQLLDPVSVYLPEFKGLQVGVEKINQGTGQPELTLEPARREMTVQDLMRHTSGLTYGIFGKSLVKQAYNNANLFDPSQTSADLITKLAKLPLAAQPGTTWDYSMSTDVLGRIVEVVSGQRLDQFIAERISKPLALTDTGFSVGGDKTARIAEPQADPTTGKRPPMPDMTRQPNWMSGGGGMVSTAADYAEFAQMLLNRGEWNGRHLLAAKTVTFMTSDHLPPGIAFSQVTLLGFHPQATAPTPEDGQSFGLGFAVRTHAGRNPLPGSVSEFYWTGLYGTAFWVDPEEKLIVVLMMQLPPPQAPHYRSLLRNLIYQALIE</sequence>
<evidence type="ECO:0000313" key="3">
    <source>
        <dbReference type="EMBL" id="NPU65835.1"/>
    </source>
</evidence>
<feature type="signal peptide" evidence="1">
    <location>
        <begin position="1"/>
        <end position="24"/>
    </location>
</feature>
<dbReference type="InterPro" id="IPR001466">
    <property type="entry name" value="Beta-lactam-related"/>
</dbReference>
<keyword evidence="1" id="KW-0732">Signal</keyword>
<protein>
    <submittedName>
        <fullName evidence="3">Beta-lactamase family protein</fullName>
    </submittedName>
</protein>
<gene>
    <name evidence="3" type="ORF">HL667_12605</name>
</gene>
<evidence type="ECO:0000256" key="1">
    <source>
        <dbReference type="SAM" id="SignalP"/>
    </source>
</evidence>
<feature type="domain" description="Beta-lactamase-related" evidence="2">
    <location>
        <begin position="48"/>
        <end position="422"/>
    </location>
</feature>
<feature type="chain" id="PRO_5046718351" evidence="1">
    <location>
        <begin position="25"/>
        <end position="436"/>
    </location>
</feature>
<dbReference type="EMBL" id="JABFDN010000003">
    <property type="protein sequence ID" value="NPU65835.1"/>
    <property type="molecule type" value="Genomic_DNA"/>
</dbReference>
<dbReference type="InterPro" id="IPR050789">
    <property type="entry name" value="Diverse_Enzym_Activities"/>
</dbReference>
<name>A0ABX2CDV9_9BRAD</name>
<keyword evidence="4" id="KW-1185">Reference proteome</keyword>